<organism evidence="3 4">
    <name type="scientific">Thermocladium modestius</name>
    <dbReference type="NCBI Taxonomy" id="62609"/>
    <lineage>
        <taxon>Archaea</taxon>
        <taxon>Thermoproteota</taxon>
        <taxon>Thermoprotei</taxon>
        <taxon>Thermoproteales</taxon>
        <taxon>Thermoproteaceae</taxon>
        <taxon>Thermocladium</taxon>
    </lineage>
</organism>
<keyword evidence="2" id="KW-0812">Transmembrane</keyword>
<keyword evidence="2" id="KW-0472">Membrane</keyword>
<dbReference type="RefSeq" id="WP_188596042.1">
    <property type="nucleotide sequence ID" value="NZ_BMNL01000002.1"/>
</dbReference>
<accession>A0A830GUX2</accession>
<dbReference type="EMBL" id="BMNL01000002">
    <property type="protein sequence ID" value="GGP20074.1"/>
    <property type="molecule type" value="Genomic_DNA"/>
</dbReference>
<reference evidence="3" key="2">
    <citation type="submission" date="2020-09" db="EMBL/GenBank/DDBJ databases">
        <authorList>
            <person name="Sun Q."/>
            <person name="Ohkuma M."/>
        </authorList>
    </citation>
    <scope>NUCLEOTIDE SEQUENCE</scope>
    <source>
        <strain evidence="3">JCM 10088</strain>
    </source>
</reference>
<comment type="caution">
    <text evidence="3">The sequence shown here is derived from an EMBL/GenBank/DDBJ whole genome shotgun (WGS) entry which is preliminary data.</text>
</comment>
<dbReference type="InterPro" id="IPR007312">
    <property type="entry name" value="Phosphoesterase"/>
</dbReference>
<protein>
    <recommendedName>
        <fullName evidence="5">Phosphoesterase</fullName>
    </recommendedName>
</protein>
<dbReference type="OrthoDB" id="42569at2157"/>
<dbReference type="PANTHER" id="PTHR31956:SF1">
    <property type="entry name" value="NON-SPECIFIC PHOSPHOLIPASE C1"/>
    <property type="match status" value="1"/>
</dbReference>
<proteinExistence type="predicted"/>
<evidence type="ECO:0000313" key="3">
    <source>
        <dbReference type="EMBL" id="GGP20074.1"/>
    </source>
</evidence>
<dbReference type="AlphaFoldDB" id="A0A830GUX2"/>
<dbReference type="CDD" id="cd16013">
    <property type="entry name" value="AcpA"/>
    <property type="match status" value="1"/>
</dbReference>
<feature type="transmembrane region" description="Helical" evidence="2">
    <location>
        <begin position="509"/>
        <end position="530"/>
    </location>
</feature>
<dbReference type="Proteomes" id="UP000610960">
    <property type="component" value="Unassembled WGS sequence"/>
</dbReference>
<keyword evidence="1" id="KW-0378">Hydrolase</keyword>
<keyword evidence="4" id="KW-1185">Reference proteome</keyword>
<gene>
    <name evidence="3" type="ORF">GCM10007981_06680</name>
</gene>
<evidence type="ECO:0008006" key="5">
    <source>
        <dbReference type="Google" id="ProtNLM"/>
    </source>
</evidence>
<dbReference type="InterPro" id="IPR017850">
    <property type="entry name" value="Alkaline_phosphatase_core_sf"/>
</dbReference>
<sequence>MIFRPLSLVLLLLVAFLPIYFAATQPAQQTRTPIKHVIIILKENRSFDNLFGTYPYGHGDALKGNPIVKELSIPDGVLYMNVEVPNYPGLGFLFGYTKLAYAASPVQQDPGEGWIDYHGDWDYGRMDGFAAYSGPQSMVYIDYDQIPFYWDYAEEYVLCDNYFTAVMTESLPNFLALWSGTTVVSNDVGPPPYLPLNDTIFYQLSQNNVSWGVFGLYSSAQSPPPSEIGWLDDVQGFAGNPAMMSHVYNMSVFYQMLKNNTLPAYVFIDDYGIAHGVSDHPPDNITYSEMWTVNVINAVMQSPEWNSSAIFVTWDDEGGFYDHVPPPQINGLGLGLRTACLVISPYAKEDYIDHQVLSHYSLLKFVEWNWNLPYLNGYVANANLPLAAFNFNQKPRPPVILGPTPDIAGTLGVNRGYVYFENGSAYALTAVQASKQYPVPLQIPIDELPYAAPQNYSGDMGFTASYNYVTPSWVLPVQFYLLLSSLALLVAVLAFNGRGPSSLDLRSPLLVIAIALDLLGSALGIIYPAVPPAPLPPAQPTYSMLTGIGLFVLAVEIVILALPLIKRFSEKKPGELSR</sequence>
<dbReference type="GO" id="GO:0042578">
    <property type="term" value="F:phosphoric ester hydrolase activity"/>
    <property type="evidence" value="ECO:0007669"/>
    <property type="project" value="UniProtKB-ARBA"/>
</dbReference>
<feature type="transmembrane region" description="Helical" evidence="2">
    <location>
        <begin position="542"/>
        <end position="565"/>
    </location>
</feature>
<evidence type="ECO:0000256" key="1">
    <source>
        <dbReference type="ARBA" id="ARBA00022801"/>
    </source>
</evidence>
<evidence type="ECO:0000313" key="4">
    <source>
        <dbReference type="Proteomes" id="UP000610960"/>
    </source>
</evidence>
<feature type="transmembrane region" description="Helical" evidence="2">
    <location>
        <begin position="477"/>
        <end position="497"/>
    </location>
</feature>
<dbReference type="PANTHER" id="PTHR31956">
    <property type="entry name" value="NON-SPECIFIC PHOSPHOLIPASE C4-RELATED"/>
    <property type="match status" value="1"/>
</dbReference>
<dbReference type="Pfam" id="PF04185">
    <property type="entry name" value="Phosphoesterase"/>
    <property type="match status" value="1"/>
</dbReference>
<keyword evidence="2" id="KW-1133">Transmembrane helix</keyword>
<evidence type="ECO:0000256" key="2">
    <source>
        <dbReference type="SAM" id="Phobius"/>
    </source>
</evidence>
<reference evidence="3" key="1">
    <citation type="journal article" date="2014" name="Int. J. Syst. Evol. Microbiol.">
        <title>Complete genome sequence of Corynebacterium casei LMG S-19264T (=DSM 44701T), isolated from a smear-ripened cheese.</title>
        <authorList>
            <consortium name="US DOE Joint Genome Institute (JGI-PGF)"/>
            <person name="Walter F."/>
            <person name="Albersmeier A."/>
            <person name="Kalinowski J."/>
            <person name="Ruckert C."/>
        </authorList>
    </citation>
    <scope>NUCLEOTIDE SEQUENCE</scope>
    <source>
        <strain evidence="3">JCM 10088</strain>
    </source>
</reference>
<dbReference type="Gene3D" id="3.40.720.10">
    <property type="entry name" value="Alkaline Phosphatase, subunit A"/>
    <property type="match status" value="2"/>
</dbReference>
<name>A0A830GUX2_9CREN</name>